<feature type="region of interest" description="Disordered" evidence="10">
    <location>
        <begin position="1"/>
        <end position="58"/>
    </location>
</feature>
<feature type="compositionally biased region" description="Basic and acidic residues" evidence="10">
    <location>
        <begin position="581"/>
        <end position="628"/>
    </location>
</feature>
<dbReference type="Proteomes" id="UP000030640">
    <property type="component" value="Unassembled WGS sequence"/>
</dbReference>
<evidence type="ECO:0000256" key="2">
    <source>
        <dbReference type="ARBA" id="ARBA00022603"/>
    </source>
</evidence>
<dbReference type="InterPro" id="IPR002905">
    <property type="entry name" value="Trm1"/>
</dbReference>
<dbReference type="Gene3D" id="3.40.50.150">
    <property type="entry name" value="Vaccinia Virus protein VP39"/>
    <property type="match status" value="3"/>
</dbReference>
<keyword evidence="1 9" id="KW-0820">tRNA-binding</keyword>
<dbReference type="GO" id="GO:0160104">
    <property type="term" value="F:tRNA (guanine(26)-N2)-dimethyltransferase activity"/>
    <property type="evidence" value="ECO:0007669"/>
    <property type="project" value="UniProtKB-EC"/>
</dbReference>
<dbReference type="OrthoDB" id="6349953at2759"/>
<dbReference type="EC" id="2.1.1.216" evidence="7"/>
<keyword evidence="12" id="KW-1185">Reference proteome</keyword>
<feature type="region of interest" description="Disordered" evidence="10">
    <location>
        <begin position="866"/>
        <end position="887"/>
    </location>
</feature>
<evidence type="ECO:0000256" key="7">
    <source>
        <dbReference type="ARBA" id="ARBA00039099"/>
    </source>
</evidence>
<dbReference type="GO" id="GO:0005634">
    <property type="term" value="C:nucleus"/>
    <property type="evidence" value="ECO:0007669"/>
    <property type="project" value="TreeGrafter"/>
</dbReference>
<feature type="compositionally biased region" description="Basic residues" evidence="10">
    <location>
        <begin position="25"/>
        <end position="34"/>
    </location>
</feature>
<gene>
    <name evidence="11" type="ORF">C922_00570</name>
</gene>
<keyword evidence="6 9" id="KW-0694">RNA-binding</keyword>
<evidence type="ECO:0000256" key="3">
    <source>
        <dbReference type="ARBA" id="ARBA00022679"/>
    </source>
</evidence>
<feature type="compositionally biased region" description="Acidic residues" evidence="10">
    <location>
        <begin position="629"/>
        <end position="645"/>
    </location>
</feature>
<comment type="catalytic activity">
    <reaction evidence="8">
        <text>guanosine(26) in tRNA + 2 S-adenosyl-L-methionine = N(2)-dimethylguanosine(26) in tRNA + 2 S-adenosyl-L-homocysteine + 2 H(+)</text>
        <dbReference type="Rhea" id="RHEA:43140"/>
        <dbReference type="Rhea" id="RHEA-COMP:10359"/>
        <dbReference type="Rhea" id="RHEA-COMP:10360"/>
        <dbReference type="ChEBI" id="CHEBI:15378"/>
        <dbReference type="ChEBI" id="CHEBI:57856"/>
        <dbReference type="ChEBI" id="CHEBI:59789"/>
        <dbReference type="ChEBI" id="CHEBI:74269"/>
        <dbReference type="ChEBI" id="CHEBI:74513"/>
        <dbReference type="EC" id="2.1.1.216"/>
    </reaction>
</comment>
<evidence type="ECO:0000256" key="5">
    <source>
        <dbReference type="ARBA" id="ARBA00022694"/>
    </source>
</evidence>
<dbReference type="AlphaFoldDB" id="W7A6W6"/>
<dbReference type="PANTHER" id="PTHR10631:SF3">
    <property type="entry name" value="TRNA (GUANINE(26)-N(2))-DIMETHYLTRANSFERASE"/>
    <property type="match status" value="1"/>
</dbReference>
<dbReference type="FunFam" id="3.30.56.70:FF:000001">
    <property type="entry name" value="tRNA (guanine(26)-N(2))-dimethyltransferase"/>
    <property type="match status" value="1"/>
</dbReference>
<dbReference type="InterPro" id="IPR029063">
    <property type="entry name" value="SAM-dependent_MTases_sf"/>
</dbReference>
<dbReference type="EMBL" id="KI965461">
    <property type="protein sequence ID" value="EUD68882.1"/>
    <property type="molecule type" value="Genomic_DNA"/>
</dbReference>
<organism evidence="11 12">
    <name type="scientific">Plasmodium inui San Antonio 1</name>
    <dbReference type="NCBI Taxonomy" id="1237626"/>
    <lineage>
        <taxon>Eukaryota</taxon>
        <taxon>Sar</taxon>
        <taxon>Alveolata</taxon>
        <taxon>Apicomplexa</taxon>
        <taxon>Aconoidasida</taxon>
        <taxon>Haemosporida</taxon>
        <taxon>Plasmodiidae</taxon>
        <taxon>Plasmodium</taxon>
        <taxon>Plasmodium (Plasmodium)</taxon>
    </lineage>
</organism>
<evidence type="ECO:0000313" key="12">
    <source>
        <dbReference type="Proteomes" id="UP000030640"/>
    </source>
</evidence>
<dbReference type="GO" id="GO:0002940">
    <property type="term" value="P:tRNA N2-guanine methylation"/>
    <property type="evidence" value="ECO:0007669"/>
    <property type="project" value="TreeGrafter"/>
</dbReference>
<dbReference type="Gene3D" id="3.30.56.70">
    <property type="entry name" value="N2,N2-dimethylguanosine tRNA methyltransferase, C-terminal domain"/>
    <property type="match status" value="1"/>
</dbReference>
<reference evidence="11 12" key="1">
    <citation type="submission" date="2013-02" db="EMBL/GenBank/DDBJ databases">
        <title>The Genome Sequence of Plasmodium inui San Antonio 1.</title>
        <authorList>
            <consortium name="The Broad Institute Genome Sequencing Platform"/>
            <consortium name="The Broad Institute Genome Sequencing Center for Infectious Disease"/>
            <person name="Neafsey D."/>
            <person name="Cheeseman I."/>
            <person name="Volkman S."/>
            <person name="Adams J."/>
            <person name="Walker B."/>
            <person name="Young S.K."/>
            <person name="Zeng Q."/>
            <person name="Gargeya S."/>
            <person name="Fitzgerald M."/>
            <person name="Haas B."/>
            <person name="Abouelleil A."/>
            <person name="Alvarado L."/>
            <person name="Arachchi H.M."/>
            <person name="Berlin A.M."/>
            <person name="Chapman S.B."/>
            <person name="Dewar J."/>
            <person name="Goldberg J."/>
            <person name="Griggs A."/>
            <person name="Gujja S."/>
            <person name="Hansen M."/>
            <person name="Howarth C."/>
            <person name="Imamovic A."/>
            <person name="Larimer J."/>
            <person name="McCowan C."/>
            <person name="Murphy C."/>
            <person name="Neiman D."/>
            <person name="Pearson M."/>
            <person name="Priest M."/>
            <person name="Roberts A."/>
            <person name="Saif S."/>
            <person name="Shea T."/>
            <person name="Sisk P."/>
            <person name="Sykes S."/>
            <person name="Wortman J."/>
            <person name="Nusbaum C."/>
            <person name="Birren B."/>
        </authorList>
    </citation>
    <scope>NUCLEOTIDE SEQUENCE [LARGE SCALE GENOMIC DNA]</scope>
    <source>
        <strain evidence="11 12">San Antonio 1</strain>
    </source>
</reference>
<evidence type="ECO:0000313" key="11">
    <source>
        <dbReference type="EMBL" id="EUD68882.1"/>
    </source>
</evidence>
<feature type="compositionally biased region" description="Basic residues" evidence="10">
    <location>
        <begin position="562"/>
        <end position="573"/>
    </location>
</feature>
<dbReference type="SUPFAM" id="SSF53335">
    <property type="entry name" value="S-adenosyl-L-methionine-dependent methyltransferases"/>
    <property type="match status" value="1"/>
</dbReference>
<evidence type="ECO:0000256" key="1">
    <source>
        <dbReference type="ARBA" id="ARBA00022555"/>
    </source>
</evidence>
<evidence type="ECO:0000256" key="10">
    <source>
        <dbReference type="SAM" id="MobiDB-lite"/>
    </source>
</evidence>
<comment type="similarity">
    <text evidence="9">Belongs to the class I-like SAM-binding methyltransferase superfamily. Trm1 family.</text>
</comment>
<dbReference type="PROSITE" id="PS51626">
    <property type="entry name" value="SAM_MT_TRM1"/>
    <property type="match status" value="1"/>
</dbReference>
<feature type="region of interest" description="Disordered" evidence="10">
    <location>
        <begin position="684"/>
        <end position="721"/>
    </location>
</feature>
<keyword evidence="4 9" id="KW-0949">S-adenosyl-L-methionine</keyword>
<evidence type="ECO:0000256" key="8">
    <source>
        <dbReference type="ARBA" id="ARBA00051897"/>
    </source>
</evidence>
<name>W7A6W6_9APIC</name>
<accession>W7A6W6</accession>
<dbReference type="RefSeq" id="XP_008814408.1">
    <property type="nucleotide sequence ID" value="XM_008816186.1"/>
</dbReference>
<feature type="compositionally biased region" description="Polar residues" evidence="10">
    <location>
        <begin position="877"/>
        <end position="886"/>
    </location>
</feature>
<evidence type="ECO:0000256" key="9">
    <source>
        <dbReference type="PROSITE-ProRule" id="PRU00958"/>
    </source>
</evidence>
<keyword evidence="2 9" id="KW-0489">Methyltransferase</keyword>
<dbReference type="VEuPathDB" id="PlasmoDB:C922_00570"/>
<feature type="region of interest" description="Disordered" evidence="10">
    <location>
        <begin position="367"/>
        <end position="389"/>
    </location>
</feature>
<dbReference type="PANTHER" id="PTHR10631">
    <property type="entry name" value="N 2 ,N 2 -DIMETHYLGUANOSINE TRNA METHYLTRANSFERASE"/>
    <property type="match status" value="1"/>
</dbReference>
<feature type="compositionally biased region" description="Gly residues" evidence="10">
    <location>
        <begin position="48"/>
        <end position="58"/>
    </location>
</feature>
<keyword evidence="3 9" id="KW-0808">Transferase</keyword>
<feature type="compositionally biased region" description="Basic and acidic residues" evidence="10">
    <location>
        <begin position="318"/>
        <end position="328"/>
    </location>
</feature>
<keyword evidence="5 9" id="KW-0819">tRNA processing</keyword>
<dbReference type="GO" id="GO:0000049">
    <property type="term" value="F:tRNA binding"/>
    <property type="evidence" value="ECO:0007669"/>
    <property type="project" value="UniProtKB-UniRule"/>
</dbReference>
<feature type="region of interest" description="Disordered" evidence="10">
    <location>
        <begin position="561"/>
        <end position="653"/>
    </location>
</feature>
<evidence type="ECO:0000256" key="6">
    <source>
        <dbReference type="ARBA" id="ARBA00022884"/>
    </source>
</evidence>
<proteinExistence type="inferred from homology"/>
<evidence type="ECO:0000256" key="4">
    <source>
        <dbReference type="ARBA" id="ARBA00022691"/>
    </source>
</evidence>
<feature type="region of interest" description="Disordered" evidence="10">
    <location>
        <begin position="312"/>
        <end position="335"/>
    </location>
</feature>
<dbReference type="Pfam" id="PF02005">
    <property type="entry name" value="TRM"/>
    <property type="match status" value="3"/>
</dbReference>
<dbReference type="InterPro" id="IPR042296">
    <property type="entry name" value="tRNA_met_Trm1_C"/>
</dbReference>
<protein>
    <recommendedName>
        <fullName evidence="7">tRNA (guanine(26)-N(2))-dimethyltransferase</fullName>
        <ecNumber evidence="7">2.1.1.216</ecNumber>
    </recommendedName>
</protein>
<dbReference type="GeneID" id="20035844"/>
<sequence length="958" mass="108826">MIGTKNEVNNNDRRKRKFVEENKNHFHNKYNRPNKRNDIGNNGKRKGGGGGVQEGGGGGVTPFYNENSKYIFEGSVKIKKKSNHIFYNKAQVFNRDMSIILIKALEIYLKNKNKDNGKIQFRGFNVVELLSASGIRSIRYVKELRETINHIIANDIDKYACKQIRRNFKRNQINKEKYTILCNDANSVMNILNVDNIYSKKRNTKKLDVGFTYINNITDYNDYFKEALKFLKYITNYNRGRGNNEVKEGISIDNPSHHNNGIKNGNNCRCNIATKNKPIEDHHNLEDSDSTGFSSNVEDFTKIDMLDEEQNETVYAERSSKAEAESKPLKGAANGVANGGSNGVANGGSNGVANGGANGVANGGANGVANGGTNHRETNPFGATQNGAEKIPLRESMMDEIIQRCKLTEKYMFDIIDIDPYGSSIEYLESCLKYGRSNFFILITNTDMRVLNGKFPDVSFYKYNSMIFSKRVHYNKEYSIRVLFYKIKTIASKYKKCVIPFSSLNIDFYIRILVQVLDDALQTKDLCTDSGMVYQCNNCSSFYINPLALKKDRNMSVADNKKHYKRWKQKKHKDGAFLNTGEEKKEEEKREKEDVHGAEDIPDAQLDHMYDSNKHAHEKEKVTGRDFADDATDGDTAENVEEENNTADKVPYDNLLENEDNFERLTNGEEGGNMENTMHSAHTQNAGDVAGSTPRNATADATAGPSPKGRQTQSNPAIGNKYRSGKLTISNKCVECGGEILIGGPIYIGKLHNVEFIHTCISLLENLQDYNLNTITSRDRILINFRCLKQEINIPLYYNLPDLFRNFRLCSISRKLFVNALLNLNYEVSYFHKDPDSVKTNAPNNVFMDIFRAIIYKVNSKKRNSNGVETKTEELNPLSSKNNQATEGRPKKVYSINTIKDHKLREKLLSYEFFKKNSTIDNIDISVSNKENTDHVKLFTLLNPEPFWGPMKKHYEKN</sequence>